<dbReference type="InterPro" id="IPR013785">
    <property type="entry name" value="Aldolase_TIM"/>
</dbReference>
<feature type="domain" description="DAHP synthetase I/KDSA" evidence="2">
    <location>
        <begin position="87"/>
        <end position="325"/>
    </location>
</feature>
<dbReference type="EMBL" id="BAABHJ010000019">
    <property type="protein sequence ID" value="GAA4612129.1"/>
    <property type="molecule type" value="Genomic_DNA"/>
</dbReference>
<dbReference type="Gene3D" id="3.20.20.70">
    <property type="entry name" value="Aldolase class I"/>
    <property type="match status" value="1"/>
</dbReference>
<keyword evidence="4" id="KW-1185">Reference proteome</keyword>
<evidence type="ECO:0000256" key="1">
    <source>
        <dbReference type="ARBA" id="ARBA00022679"/>
    </source>
</evidence>
<dbReference type="InterPro" id="IPR052899">
    <property type="entry name" value="Class-I_DAHP_synthase"/>
</dbReference>
<evidence type="ECO:0000313" key="3">
    <source>
        <dbReference type="EMBL" id="GAA4612129.1"/>
    </source>
</evidence>
<evidence type="ECO:0000259" key="2">
    <source>
        <dbReference type="Pfam" id="PF00793"/>
    </source>
</evidence>
<dbReference type="NCBIfam" id="NF006421">
    <property type="entry name" value="PRK08673.1"/>
    <property type="match status" value="1"/>
</dbReference>
<dbReference type="PANTHER" id="PTHR43018">
    <property type="entry name" value="PHOSPHO-2-DEHYDRO-3-DEOXYHEPTONATE ALDOLASE"/>
    <property type="match status" value="1"/>
</dbReference>
<sequence>MIIELVDHADHEDAEQLAALLRSRGGSPHIVRWPGRWLILETAQDIDETWLRQLPIVARVVGSTDPHPLSGRKFQSVSTMIEVAGRWIGDGTFLVIAGPCAVESREQLAATAAVVTSAKASMLRGGAFKPRTSPYSFQGLGVRGLELLAEERLRSGLPVVTEAIQPKDVETVAEYADVVQVGARNMQNYALLGEVGRCGRPVLLKRGLAATIQEWLLAAEYVMNAGNPQVMLCERGIRTFETASRFTLDLAAVPIVKRLSHLPIIVDPSHSAGRAFMVPSLTLAAAAAGADGVIVDVHNDPASALCDADQALSSEEFKSTMVDLERVLAVLGRHVA</sequence>
<keyword evidence="1" id="KW-0808">Transferase</keyword>
<name>A0ABP8TS03_9ACTN</name>
<dbReference type="NCBIfam" id="NF009239">
    <property type="entry name" value="PRK12595.1"/>
    <property type="match status" value="1"/>
</dbReference>
<dbReference type="PANTHER" id="PTHR43018:SF1">
    <property type="entry name" value="PROTEIN AROA(G)"/>
    <property type="match status" value="1"/>
</dbReference>
<proteinExistence type="predicted"/>
<dbReference type="InterPro" id="IPR006218">
    <property type="entry name" value="DAHP1/KDSA"/>
</dbReference>
<dbReference type="RefSeq" id="WP_425550760.1">
    <property type="nucleotide sequence ID" value="NZ_BAABHJ010000019.1"/>
</dbReference>
<dbReference type="Pfam" id="PF00793">
    <property type="entry name" value="DAHP_synth_1"/>
    <property type="match status" value="1"/>
</dbReference>
<organism evidence="3 4">
    <name type="scientific">Actinoallomurus liliacearum</name>
    <dbReference type="NCBI Taxonomy" id="1080073"/>
    <lineage>
        <taxon>Bacteria</taxon>
        <taxon>Bacillati</taxon>
        <taxon>Actinomycetota</taxon>
        <taxon>Actinomycetes</taxon>
        <taxon>Streptosporangiales</taxon>
        <taxon>Thermomonosporaceae</taxon>
        <taxon>Actinoallomurus</taxon>
    </lineage>
</organism>
<reference evidence="4" key="1">
    <citation type="journal article" date="2019" name="Int. J. Syst. Evol. Microbiol.">
        <title>The Global Catalogue of Microorganisms (GCM) 10K type strain sequencing project: providing services to taxonomists for standard genome sequencing and annotation.</title>
        <authorList>
            <consortium name="The Broad Institute Genomics Platform"/>
            <consortium name="The Broad Institute Genome Sequencing Center for Infectious Disease"/>
            <person name="Wu L."/>
            <person name="Ma J."/>
        </authorList>
    </citation>
    <scope>NUCLEOTIDE SEQUENCE [LARGE SCALE GENOMIC DNA]</scope>
    <source>
        <strain evidence="4">JCM 17938</strain>
    </source>
</reference>
<evidence type="ECO:0000313" key="4">
    <source>
        <dbReference type="Proteomes" id="UP001500212"/>
    </source>
</evidence>
<gene>
    <name evidence="3" type="primary">aroF_2</name>
    <name evidence="3" type="ORF">GCM10023195_51810</name>
</gene>
<comment type="caution">
    <text evidence="3">The sequence shown here is derived from an EMBL/GenBank/DDBJ whole genome shotgun (WGS) entry which is preliminary data.</text>
</comment>
<dbReference type="NCBIfam" id="TIGR01361">
    <property type="entry name" value="DAHP_synth_Bsub"/>
    <property type="match status" value="1"/>
</dbReference>
<accession>A0ABP8TS03</accession>
<protein>
    <submittedName>
        <fullName evidence="3">3-deoxy-7-phosphoheptulonate synthase</fullName>
    </submittedName>
</protein>
<dbReference type="Proteomes" id="UP001500212">
    <property type="component" value="Unassembled WGS sequence"/>
</dbReference>
<dbReference type="InterPro" id="IPR006268">
    <property type="entry name" value="DAHP_syn_2"/>
</dbReference>
<dbReference type="SUPFAM" id="SSF51569">
    <property type="entry name" value="Aldolase"/>
    <property type="match status" value="1"/>
</dbReference>